<proteinExistence type="predicted"/>
<accession>F4S6C3</accession>
<evidence type="ECO:0000313" key="1">
    <source>
        <dbReference type="EMBL" id="EGF99786.1"/>
    </source>
</evidence>
<keyword evidence="2" id="KW-1185">Reference proteome</keyword>
<dbReference type="AlphaFoldDB" id="F4S6C3"/>
<sequence length="164" mass="17808">MSAPPDSALKAQSCFYCWLEFFKVSVLFSINSCISSSTAMVWTVGLTLVVEAVGSNKLGSTLWRKTPHNIWSTLLILASILLRLPQESREGCDPSLVDASKAIGESHKLFPNLFGHKGPYGQLHVVNNVVYSLGMTMEPSISGEVANQINYENSIAVVSLLCSV</sequence>
<dbReference type="RefSeq" id="XP_007416934.1">
    <property type="nucleotide sequence ID" value="XM_007416872.1"/>
</dbReference>
<dbReference type="InParanoid" id="F4S6C3"/>
<dbReference type="GeneID" id="18924662"/>
<dbReference type="STRING" id="747676.F4S6C3"/>
<gene>
    <name evidence="1" type="ORF">MELLADRAFT_112395</name>
</gene>
<reference evidence="2" key="1">
    <citation type="journal article" date="2011" name="Proc. Natl. Acad. Sci. U.S.A.">
        <title>Obligate biotrophy features unraveled by the genomic analysis of rust fungi.</title>
        <authorList>
            <person name="Duplessis S."/>
            <person name="Cuomo C.A."/>
            <person name="Lin Y.-C."/>
            <person name="Aerts A."/>
            <person name="Tisserant E."/>
            <person name="Veneault-Fourrey C."/>
            <person name="Joly D.L."/>
            <person name="Hacquard S."/>
            <person name="Amselem J."/>
            <person name="Cantarel B.L."/>
            <person name="Chiu R."/>
            <person name="Coutinho P.M."/>
            <person name="Feau N."/>
            <person name="Field M."/>
            <person name="Frey P."/>
            <person name="Gelhaye E."/>
            <person name="Goldberg J."/>
            <person name="Grabherr M.G."/>
            <person name="Kodira C.D."/>
            <person name="Kohler A."/>
            <person name="Kuees U."/>
            <person name="Lindquist E.A."/>
            <person name="Lucas S.M."/>
            <person name="Mago R."/>
            <person name="Mauceli E."/>
            <person name="Morin E."/>
            <person name="Murat C."/>
            <person name="Pangilinan J.L."/>
            <person name="Park R."/>
            <person name="Pearson M."/>
            <person name="Quesneville H."/>
            <person name="Rouhier N."/>
            <person name="Sakthikumar S."/>
            <person name="Salamov A.A."/>
            <person name="Schmutz J."/>
            <person name="Selles B."/>
            <person name="Shapiro H."/>
            <person name="Tanguay P."/>
            <person name="Tuskan G.A."/>
            <person name="Henrissat B."/>
            <person name="Van de Peer Y."/>
            <person name="Rouze P."/>
            <person name="Ellis J.G."/>
            <person name="Dodds P.N."/>
            <person name="Schein J.E."/>
            <person name="Zhong S."/>
            <person name="Hamelin R.C."/>
            <person name="Grigoriev I.V."/>
            <person name="Szabo L.J."/>
            <person name="Martin F."/>
        </authorList>
    </citation>
    <scope>NUCLEOTIDE SEQUENCE [LARGE SCALE GENOMIC DNA]</scope>
    <source>
        <strain evidence="2">98AG31 / pathotype 3-4-7</strain>
    </source>
</reference>
<dbReference type="HOGENOM" id="CLU_1619405_0_0_1"/>
<protein>
    <submittedName>
        <fullName evidence="1">Uncharacterized protein</fullName>
    </submittedName>
</protein>
<dbReference type="Proteomes" id="UP000001072">
    <property type="component" value="Unassembled WGS sequence"/>
</dbReference>
<dbReference type="KEGG" id="mlr:MELLADRAFT_112395"/>
<organism evidence="2">
    <name type="scientific">Melampsora larici-populina (strain 98AG31 / pathotype 3-4-7)</name>
    <name type="common">Poplar leaf rust fungus</name>
    <dbReference type="NCBI Taxonomy" id="747676"/>
    <lineage>
        <taxon>Eukaryota</taxon>
        <taxon>Fungi</taxon>
        <taxon>Dikarya</taxon>
        <taxon>Basidiomycota</taxon>
        <taxon>Pucciniomycotina</taxon>
        <taxon>Pucciniomycetes</taxon>
        <taxon>Pucciniales</taxon>
        <taxon>Melampsoraceae</taxon>
        <taxon>Melampsora</taxon>
    </lineage>
</organism>
<name>F4S6C3_MELLP</name>
<dbReference type="OrthoDB" id="440553at2759"/>
<evidence type="ECO:0000313" key="2">
    <source>
        <dbReference type="Proteomes" id="UP000001072"/>
    </source>
</evidence>
<dbReference type="VEuPathDB" id="FungiDB:MELLADRAFT_112395"/>
<dbReference type="eggNOG" id="KOG3764">
    <property type="taxonomic scope" value="Eukaryota"/>
</dbReference>
<dbReference type="EMBL" id="GL883154">
    <property type="protein sequence ID" value="EGF99786.1"/>
    <property type="molecule type" value="Genomic_DNA"/>
</dbReference>